<keyword evidence="3" id="KW-1185">Reference proteome</keyword>
<evidence type="ECO:0000256" key="1">
    <source>
        <dbReference type="SAM" id="MobiDB-lite"/>
    </source>
</evidence>
<name>A0ABX6WKY5_STRMQ</name>
<dbReference type="EMBL" id="CP065050">
    <property type="protein sequence ID" value="QPI61219.1"/>
    <property type="molecule type" value="Genomic_DNA"/>
</dbReference>
<reference evidence="2 3" key="1">
    <citation type="submission" date="2020-11" db="EMBL/GenBank/DDBJ databases">
        <title>Complete genome sequence unveiled secondary metabolic potentials in Streptomyces solisilvae HNM0141.</title>
        <authorList>
            <person name="Huang X."/>
        </authorList>
    </citation>
    <scope>NUCLEOTIDE SEQUENCE [LARGE SCALE GENOMIC DNA]</scope>
    <source>
        <strain evidence="2 3">HNM0141</strain>
    </source>
</reference>
<accession>A0ABX6WKY5</accession>
<organism evidence="2 3">
    <name type="scientific">Streptomyces malaysiensis</name>
    <dbReference type="NCBI Taxonomy" id="92644"/>
    <lineage>
        <taxon>Bacteria</taxon>
        <taxon>Bacillati</taxon>
        <taxon>Actinomycetota</taxon>
        <taxon>Actinomycetes</taxon>
        <taxon>Kitasatosporales</taxon>
        <taxon>Streptomycetaceae</taxon>
        <taxon>Streptomyces</taxon>
        <taxon>Streptomyces violaceusniger group</taxon>
    </lineage>
</organism>
<proteinExistence type="predicted"/>
<sequence length="115" mass="12953">MDEDPQRDVGAQSHLFPVALPTAGRRDMCLSTTGEQDWNMRLHTLIRRVHENQSLRTALKGKGFSPDLSHAHQGHRRARGVALSSSNLKSDRTYTADGSYDDEDVIECRGFRCDQ</sequence>
<dbReference type="Proteomes" id="UP000663421">
    <property type="component" value="Chromosome"/>
</dbReference>
<protein>
    <submittedName>
        <fullName evidence="2">Uncharacterized protein</fullName>
    </submittedName>
</protein>
<evidence type="ECO:0000313" key="3">
    <source>
        <dbReference type="Proteomes" id="UP000663421"/>
    </source>
</evidence>
<feature type="region of interest" description="Disordered" evidence="1">
    <location>
        <begin position="64"/>
        <end position="85"/>
    </location>
</feature>
<gene>
    <name evidence="2" type="ORF">I1A49_45525</name>
</gene>
<evidence type="ECO:0000313" key="2">
    <source>
        <dbReference type="EMBL" id="QPI61219.1"/>
    </source>
</evidence>